<keyword evidence="9" id="KW-1185">Reference proteome</keyword>
<evidence type="ECO:0000256" key="7">
    <source>
        <dbReference type="SAM" id="Phobius"/>
    </source>
</evidence>
<evidence type="ECO:0000256" key="6">
    <source>
        <dbReference type="ARBA" id="ARBA00023136"/>
    </source>
</evidence>
<dbReference type="GO" id="GO:0005886">
    <property type="term" value="C:plasma membrane"/>
    <property type="evidence" value="ECO:0007669"/>
    <property type="project" value="UniProtKB-SubCell"/>
</dbReference>
<comment type="caution">
    <text evidence="8">The sequence shown here is derived from an EMBL/GenBank/DDBJ whole genome shotgun (WGS) entry which is preliminary data.</text>
</comment>
<keyword evidence="5 7" id="KW-1133">Transmembrane helix</keyword>
<evidence type="ECO:0000256" key="1">
    <source>
        <dbReference type="ARBA" id="ARBA00004651"/>
    </source>
</evidence>
<dbReference type="PANTHER" id="PTHR33452">
    <property type="entry name" value="OXIDOREDUCTASE CATD-RELATED"/>
    <property type="match status" value="1"/>
</dbReference>
<dbReference type="PANTHER" id="PTHR33452:SF7">
    <property type="entry name" value="DOXX FAMILY PROTEIN"/>
    <property type="match status" value="1"/>
</dbReference>
<keyword evidence="6 7" id="KW-0472">Membrane</keyword>
<feature type="transmembrane region" description="Helical" evidence="7">
    <location>
        <begin position="113"/>
        <end position="134"/>
    </location>
</feature>
<evidence type="ECO:0000256" key="2">
    <source>
        <dbReference type="ARBA" id="ARBA00006679"/>
    </source>
</evidence>
<dbReference type="Pfam" id="PF07681">
    <property type="entry name" value="DoxX"/>
    <property type="match status" value="1"/>
</dbReference>
<evidence type="ECO:0000256" key="5">
    <source>
        <dbReference type="ARBA" id="ARBA00022989"/>
    </source>
</evidence>
<dbReference type="InterPro" id="IPR051907">
    <property type="entry name" value="DoxX-like_oxidoreductase"/>
</dbReference>
<keyword evidence="3" id="KW-1003">Cell membrane</keyword>
<organism evidence="8 9">
    <name type="scientific">Chitinophaga polysaccharea</name>
    <dbReference type="NCBI Taxonomy" id="1293035"/>
    <lineage>
        <taxon>Bacteria</taxon>
        <taxon>Pseudomonadati</taxon>
        <taxon>Bacteroidota</taxon>
        <taxon>Chitinophagia</taxon>
        <taxon>Chitinophagales</taxon>
        <taxon>Chitinophagaceae</taxon>
        <taxon>Chitinophaga</taxon>
    </lineage>
</organism>
<sequence length="141" mass="15915">MRTYARLARRLSVISDLPLLLMRLVLAYGFYLPARMKWSDIHGIGDWFKQLHIPLPYISAYLVGCTEAAGVVLLTLGLFVRYITLPLMFSMVVAIATVHWSNGFAAGDNGYEIPLYYLVMLFTLLVFGGGRIGVDYFLERS</sequence>
<evidence type="ECO:0000313" key="8">
    <source>
        <dbReference type="EMBL" id="TWF38793.1"/>
    </source>
</evidence>
<accession>A0A561PL06</accession>
<dbReference type="InterPro" id="IPR032808">
    <property type="entry name" value="DoxX"/>
</dbReference>
<reference evidence="8 9" key="1">
    <citation type="submission" date="2019-06" db="EMBL/GenBank/DDBJ databases">
        <title>Sorghum-associated microbial communities from plants grown in Nebraska, USA.</title>
        <authorList>
            <person name="Schachtman D."/>
        </authorList>
    </citation>
    <scope>NUCLEOTIDE SEQUENCE [LARGE SCALE GENOMIC DNA]</scope>
    <source>
        <strain evidence="8 9">1209</strain>
    </source>
</reference>
<feature type="transmembrane region" description="Helical" evidence="7">
    <location>
        <begin position="87"/>
        <end position="107"/>
    </location>
</feature>
<dbReference type="Proteomes" id="UP000320811">
    <property type="component" value="Unassembled WGS sequence"/>
</dbReference>
<evidence type="ECO:0000256" key="3">
    <source>
        <dbReference type="ARBA" id="ARBA00022475"/>
    </source>
</evidence>
<dbReference type="AlphaFoldDB" id="A0A561PL06"/>
<proteinExistence type="inferred from homology"/>
<gene>
    <name evidence="8" type="ORF">FHW36_10614</name>
</gene>
<feature type="transmembrane region" description="Helical" evidence="7">
    <location>
        <begin position="58"/>
        <end position="80"/>
    </location>
</feature>
<dbReference type="EMBL" id="VIWO01000006">
    <property type="protein sequence ID" value="TWF38793.1"/>
    <property type="molecule type" value="Genomic_DNA"/>
</dbReference>
<protein>
    <submittedName>
        <fullName evidence="8">Putative oxidoreductase</fullName>
    </submittedName>
</protein>
<evidence type="ECO:0000256" key="4">
    <source>
        <dbReference type="ARBA" id="ARBA00022692"/>
    </source>
</evidence>
<dbReference type="OrthoDB" id="1122432at2"/>
<feature type="transmembrane region" description="Helical" evidence="7">
    <location>
        <begin position="12"/>
        <end position="31"/>
    </location>
</feature>
<name>A0A561PL06_9BACT</name>
<evidence type="ECO:0000313" key="9">
    <source>
        <dbReference type="Proteomes" id="UP000320811"/>
    </source>
</evidence>
<dbReference type="RefSeq" id="WP_145671230.1">
    <property type="nucleotide sequence ID" value="NZ_VIWO01000006.1"/>
</dbReference>
<comment type="similarity">
    <text evidence="2">Belongs to the DoxX family.</text>
</comment>
<keyword evidence="4 7" id="KW-0812">Transmembrane</keyword>
<comment type="subcellular location">
    <subcellularLocation>
        <location evidence="1">Cell membrane</location>
        <topology evidence="1">Multi-pass membrane protein</topology>
    </subcellularLocation>
</comment>